<evidence type="ECO:0000313" key="2">
    <source>
        <dbReference type="Proteomes" id="UP000014585"/>
    </source>
</evidence>
<comment type="caution">
    <text evidence="1">The sequence shown here is derived from an EMBL/GenBank/DDBJ whole genome shotgun (WGS) entry which is preliminary data.</text>
</comment>
<dbReference type="Proteomes" id="UP000014585">
    <property type="component" value="Unassembled WGS sequence"/>
</dbReference>
<dbReference type="STRING" id="566551.HMPREF0201_04074"/>
<evidence type="ECO:0000313" key="1">
    <source>
        <dbReference type="EMBL" id="EPF13881.1"/>
    </source>
</evidence>
<dbReference type="HOGENOM" id="CLU_3214035_0_0_6"/>
<dbReference type="EMBL" id="ATDT01000033">
    <property type="protein sequence ID" value="EPF13881.1"/>
    <property type="molecule type" value="Genomic_DNA"/>
</dbReference>
<accession>S3IN02</accession>
<dbReference type="AlphaFoldDB" id="S3IN02"/>
<dbReference type="PATRIC" id="fig|566551.4.peg.3718"/>
<reference evidence="1 2" key="1">
    <citation type="submission" date="2013-04" db="EMBL/GenBank/DDBJ databases">
        <authorList>
            <person name="Weinstock G."/>
            <person name="Sodergren E."/>
            <person name="Lobos E.A."/>
            <person name="Fulton L."/>
            <person name="Fulton R."/>
            <person name="Courtney L."/>
            <person name="Fronick C."/>
            <person name="O'Laughlin M."/>
            <person name="Godfrey J."/>
            <person name="Wilson R.M."/>
            <person name="Miner T."/>
            <person name="Farmer C."/>
            <person name="Delehaunty K."/>
            <person name="Cordes M."/>
            <person name="Minx P."/>
            <person name="Tomlinson C."/>
            <person name="Chen J."/>
            <person name="Wollam A."/>
            <person name="Pepin K.H."/>
            <person name="Palsikar V.B."/>
            <person name="Zhang X."/>
            <person name="Suruliraj S."/>
            <person name="Perna N.T."/>
            <person name="Plunkett G."/>
            <person name="Warren W."/>
            <person name="Mitreva M."/>
            <person name="Mardis E.R."/>
            <person name="Wilson R.K."/>
        </authorList>
    </citation>
    <scope>NUCLEOTIDE SEQUENCE [LARGE SCALE GENOMIC DNA]</scope>
    <source>
        <strain evidence="1 2">DSM 4568</strain>
    </source>
</reference>
<protein>
    <submittedName>
        <fullName evidence="1">Uncharacterized protein</fullName>
    </submittedName>
</protein>
<gene>
    <name evidence="1" type="ORF">HMPREF0201_04074</name>
</gene>
<organism evidence="1 2">
    <name type="scientific">Cedecea davisae DSM 4568</name>
    <dbReference type="NCBI Taxonomy" id="566551"/>
    <lineage>
        <taxon>Bacteria</taxon>
        <taxon>Pseudomonadati</taxon>
        <taxon>Pseudomonadota</taxon>
        <taxon>Gammaproteobacteria</taxon>
        <taxon>Enterobacterales</taxon>
        <taxon>Enterobacteriaceae</taxon>
        <taxon>Cedecea</taxon>
    </lineage>
</organism>
<proteinExistence type="predicted"/>
<name>S3IN02_9ENTR</name>
<sequence length="44" mass="5430">MGTFTFNRWENALSDRKEKGLFLPQEEQPFQYSEIWQINMRICF</sequence>